<dbReference type="PROSITE" id="PS50268">
    <property type="entry name" value="CADHERIN_2"/>
    <property type="match status" value="6"/>
</dbReference>
<feature type="domain" description="Cadherin" evidence="10">
    <location>
        <begin position="908"/>
        <end position="1003"/>
    </location>
</feature>
<dbReference type="PANTHER" id="PTHR24028:SF328">
    <property type="entry name" value="CADHERIN-3"/>
    <property type="match status" value="1"/>
</dbReference>
<evidence type="ECO:0000256" key="1">
    <source>
        <dbReference type="ARBA" id="ARBA00004167"/>
    </source>
</evidence>
<dbReference type="PANTHER" id="PTHR24028">
    <property type="entry name" value="CADHERIN-87A"/>
    <property type="match status" value="1"/>
</dbReference>
<feature type="domain" description="Cadherin" evidence="10">
    <location>
        <begin position="674"/>
        <end position="779"/>
    </location>
</feature>
<sequence>MRSRSSISISKNVMIIKEDASDNAPRFLSDGYDFHVSESSITGQKVGQMEVEDADERDRGQLTFRLIGPGSELFAVSGGTISVACPTALPCLDREETDAYHLLAVATDRGGLNSAPASLRIFIADRNDNGPTIHLTRNEIRISDGKFVRPFAVKVRDADISPFNVNDISSGGNASTFISLERIRNDLYVARLSSLPIAGNYQLEIIARDPTGINIPSMAIVDVYVLNTITKAHFKRARYERTINSEKLHKGNPLVQPEFEGASVESIRFITLRNDPGWLMIDEYSGNLFVGDVPSDGVTSGKYDISIAAVNRTSGRVLAETIFSLTVLSGSRMITVFQQKLFTKVFRKDPALMHVSMSILSPDDKSSVMIVRESILAIDEKLHKVSIDKSAISFASGNAILEVKKLQNVRSIEFRMAATENPNDTALVVVYLSSDPEEVAARNRELSRPKFIHPWRTDLNIITIKLAEETPEGYTVLSLPAYNPLTGERIKDVQLSGDMAPFFTVDGETGDVKVLHPLDYETIEPQKRKFDMLLTAGEEPYEAVARLRVELLDMDDNPPKMETLGIADLNNLTVAENSRPGTVLFELHISDADYLNGKRDVFKYTLSGEGSANFQVKEVNDTVAVIVSPAADLDHEKAKTLFISLKVEDSGGNSDSAAAVVTIIDINDNAPIFVPRQYKSEAVENWPIGTVLTMVYAEDRDDEDNGRVEYSLTANDGHYFEVDKDSGLVRTARPLIGLARAQPYELIVTATDKGVPALSATAIISVRIVESTSLSRPGDDKEIHIFEPPVDFILNLDENIPANQRVYTVQARIGGFNDQFEREVKYSITAVDNVTDGGWFGIDSSSGDVFTLQQLDYEQQSAITLRVTAQNALLPEKIASRLLRIRINDLDDNQPSFGEIDGSVHRVFSISETGEGTTEMMATLHADDADDPPYDSVYYYLLPTCSNRDGKFTIDKETGVITVTDYTLLQNDEYHLCAFASAYDLPAPPEIAFDNKNDSMIAFTVEAKSLKMAETLKGLPKIKFNNNTIITFGEEIYTPIPIRIDVNDELSPINYHLNSVTFIPSESSSASTEKLDYFAVDPSSGDVRIDPALADHAEGVFSLHIDAMQKSTRTSIADLITSVHNVKSSSMLKFIFDQEANLLSLNLDDFKTRLNSALNIDSSIAQISVVIGMPHSHSDSFKNRSSVCFHALRGDVILSQESAILALSATLNPLPLSSLFTYLLRRMELNGRRKRQSKATFNLKKKDIRELTKMVWNTVKFRSGKPEWRSSSHPRQ</sequence>
<keyword evidence="4" id="KW-0677">Repeat</keyword>
<keyword evidence="8" id="KW-0325">Glycoprotein</keyword>
<feature type="domain" description="Cadherin" evidence="10">
    <location>
        <begin position="458"/>
        <end position="561"/>
    </location>
</feature>
<keyword evidence="5 9" id="KW-0106">Calcium</keyword>
<evidence type="ECO:0000256" key="7">
    <source>
        <dbReference type="ARBA" id="ARBA00023136"/>
    </source>
</evidence>
<dbReference type="CDD" id="cd11304">
    <property type="entry name" value="Cadherin_repeat"/>
    <property type="match status" value="5"/>
</dbReference>
<feature type="domain" description="Cadherin" evidence="10">
    <location>
        <begin position="28"/>
        <end position="133"/>
    </location>
</feature>
<dbReference type="PROSITE" id="PS00232">
    <property type="entry name" value="CADHERIN_1"/>
    <property type="match status" value="2"/>
</dbReference>
<keyword evidence="2" id="KW-0812">Transmembrane</keyword>
<evidence type="ECO:0000256" key="4">
    <source>
        <dbReference type="ARBA" id="ARBA00022737"/>
    </source>
</evidence>
<feature type="domain" description="Cadherin" evidence="10">
    <location>
        <begin position="566"/>
        <end position="673"/>
    </location>
</feature>
<evidence type="ECO:0000259" key="10">
    <source>
        <dbReference type="PROSITE" id="PS50268"/>
    </source>
</evidence>
<evidence type="ECO:0000313" key="11">
    <source>
        <dbReference type="EMBL" id="ADY40609.1"/>
    </source>
</evidence>
<name>F1KRV5_ASCSU</name>
<evidence type="ECO:0000256" key="3">
    <source>
        <dbReference type="ARBA" id="ARBA00022729"/>
    </source>
</evidence>
<proteinExistence type="evidence at transcript level"/>
<keyword evidence="6" id="KW-1133">Transmembrane helix</keyword>
<dbReference type="InterPro" id="IPR015919">
    <property type="entry name" value="Cadherin-like_sf"/>
</dbReference>
<dbReference type="InterPro" id="IPR002126">
    <property type="entry name" value="Cadherin-like_dom"/>
</dbReference>
<dbReference type="Gene3D" id="2.60.40.60">
    <property type="entry name" value="Cadherins"/>
    <property type="match status" value="6"/>
</dbReference>
<dbReference type="SMART" id="SM00112">
    <property type="entry name" value="CA"/>
    <property type="match status" value="6"/>
</dbReference>
<organism evidence="11">
    <name type="scientific">Ascaris suum</name>
    <name type="common">Pig roundworm</name>
    <name type="synonym">Ascaris lumbricoides</name>
    <dbReference type="NCBI Taxonomy" id="6253"/>
    <lineage>
        <taxon>Eukaryota</taxon>
        <taxon>Metazoa</taxon>
        <taxon>Ecdysozoa</taxon>
        <taxon>Nematoda</taxon>
        <taxon>Chromadorea</taxon>
        <taxon>Rhabditida</taxon>
        <taxon>Spirurina</taxon>
        <taxon>Ascaridomorpha</taxon>
        <taxon>Ascaridoidea</taxon>
        <taxon>Ascarididae</taxon>
        <taxon>Ascaris</taxon>
    </lineage>
</organism>
<dbReference type="GO" id="GO:0005509">
    <property type="term" value="F:calcium ion binding"/>
    <property type="evidence" value="ECO:0007669"/>
    <property type="project" value="UniProtKB-UniRule"/>
</dbReference>
<dbReference type="Pfam" id="PF00028">
    <property type="entry name" value="Cadherin"/>
    <property type="match status" value="4"/>
</dbReference>
<dbReference type="AlphaFoldDB" id="F1KRV5"/>
<evidence type="ECO:0000256" key="2">
    <source>
        <dbReference type="ARBA" id="ARBA00022692"/>
    </source>
</evidence>
<dbReference type="SUPFAM" id="SSF49313">
    <property type="entry name" value="Cadherin-like"/>
    <property type="match status" value="7"/>
</dbReference>
<dbReference type="GO" id="GO:0007156">
    <property type="term" value="P:homophilic cell adhesion via plasma membrane adhesion molecules"/>
    <property type="evidence" value="ECO:0007669"/>
    <property type="project" value="InterPro"/>
</dbReference>
<evidence type="ECO:0000256" key="6">
    <source>
        <dbReference type="ARBA" id="ARBA00022989"/>
    </source>
</evidence>
<evidence type="ECO:0000256" key="8">
    <source>
        <dbReference type="ARBA" id="ARBA00023180"/>
    </source>
</evidence>
<protein>
    <submittedName>
        <fullName evidence="11">Cadherin-23</fullName>
    </submittedName>
</protein>
<evidence type="ECO:0000256" key="9">
    <source>
        <dbReference type="PROSITE-ProRule" id="PRU00043"/>
    </source>
</evidence>
<dbReference type="InterPro" id="IPR050174">
    <property type="entry name" value="Protocadherin/Cadherin-CA"/>
</dbReference>
<reference evidence="11" key="1">
    <citation type="journal article" date="2011" name="Genome Res.">
        <title>Deep small RNA sequencing from the nematode Ascaris reveals conservation, functional diversification, and novel developmental profiles.</title>
        <authorList>
            <person name="Wang J."/>
            <person name="Czech B."/>
            <person name="Crunk A."/>
            <person name="Wallace A."/>
            <person name="Mitreva M."/>
            <person name="Hannon G.J."/>
            <person name="Davis R.E."/>
        </authorList>
    </citation>
    <scope>NUCLEOTIDE SEQUENCE</scope>
</reference>
<keyword evidence="7" id="KW-0472">Membrane</keyword>
<evidence type="ECO:0000256" key="5">
    <source>
        <dbReference type="ARBA" id="ARBA00022837"/>
    </source>
</evidence>
<comment type="subcellular location">
    <subcellularLocation>
        <location evidence="1">Membrane</location>
        <topology evidence="1">Single-pass membrane protein</topology>
    </subcellularLocation>
</comment>
<keyword evidence="3" id="KW-0732">Signal</keyword>
<dbReference type="FunFam" id="2.60.40.60:FF:000033">
    <property type="entry name" value="FAT atypical cadherin 1"/>
    <property type="match status" value="1"/>
</dbReference>
<accession>F1KRV5</accession>
<dbReference type="EMBL" id="JI164846">
    <property type="protein sequence ID" value="ADY40609.1"/>
    <property type="molecule type" value="mRNA"/>
</dbReference>
<dbReference type="InterPro" id="IPR020894">
    <property type="entry name" value="Cadherin_CS"/>
</dbReference>
<dbReference type="PRINTS" id="PR00205">
    <property type="entry name" value="CADHERIN"/>
</dbReference>
<dbReference type="GO" id="GO:0005886">
    <property type="term" value="C:plasma membrane"/>
    <property type="evidence" value="ECO:0007669"/>
    <property type="project" value="InterPro"/>
</dbReference>
<feature type="domain" description="Cadherin" evidence="10">
    <location>
        <begin position="788"/>
        <end position="897"/>
    </location>
</feature>